<dbReference type="SUPFAM" id="SSF51269">
    <property type="entry name" value="AFP III-like domain"/>
    <property type="match status" value="1"/>
</dbReference>
<protein>
    <submittedName>
        <fullName evidence="2">Sialic acid synthase</fullName>
    </submittedName>
</protein>
<dbReference type="OrthoDB" id="9781701at2"/>
<dbReference type="InterPro" id="IPR020007">
    <property type="entry name" value="NeuB/NeuA"/>
</dbReference>
<dbReference type="SUPFAM" id="SSF51569">
    <property type="entry name" value="Aldolase"/>
    <property type="match status" value="1"/>
</dbReference>
<dbReference type="Pfam" id="PF08666">
    <property type="entry name" value="SAF"/>
    <property type="match status" value="1"/>
</dbReference>
<dbReference type="PROSITE" id="PS50844">
    <property type="entry name" value="AFP_LIKE"/>
    <property type="match status" value="1"/>
</dbReference>
<dbReference type="STRING" id="314283.MED297_02512"/>
<dbReference type="Proteomes" id="UP000005953">
    <property type="component" value="Unassembled WGS sequence"/>
</dbReference>
<dbReference type="Gene3D" id="3.20.20.70">
    <property type="entry name" value="Aldolase class I"/>
    <property type="match status" value="1"/>
</dbReference>
<dbReference type="InterPro" id="IPR013785">
    <property type="entry name" value="Aldolase_TIM"/>
</dbReference>
<gene>
    <name evidence="2" type="ORF">MED297_02512</name>
</gene>
<organism evidence="2 3">
    <name type="scientific">Reinekea blandensis MED297</name>
    <dbReference type="NCBI Taxonomy" id="314283"/>
    <lineage>
        <taxon>Bacteria</taxon>
        <taxon>Pseudomonadati</taxon>
        <taxon>Pseudomonadota</taxon>
        <taxon>Gammaproteobacteria</taxon>
        <taxon>Oceanospirillales</taxon>
        <taxon>Saccharospirillaceae</taxon>
        <taxon>Reinekea</taxon>
    </lineage>
</organism>
<dbReference type="GO" id="GO:0047444">
    <property type="term" value="F:N-acylneuraminate-9-phosphate synthase activity"/>
    <property type="evidence" value="ECO:0007669"/>
    <property type="project" value="TreeGrafter"/>
</dbReference>
<name>A4BEM9_9GAMM</name>
<evidence type="ECO:0000313" key="2">
    <source>
        <dbReference type="EMBL" id="EAR09456.1"/>
    </source>
</evidence>
<feature type="domain" description="AFP-like" evidence="1">
    <location>
        <begin position="303"/>
        <end position="354"/>
    </location>
</feature>
<dbReference type="Pfam" id="PF03102">
    <property type="entry name" value="NeuB"/>
    <property type="match status" value="1"/>
</dbReference>
<evidence type="ECO:0000259" key="1">
    <source>
        <dbReference type="PROSITE" id="PS50844"/>
    </source>
</evidence>
<keyword evidence="3" id="KW-1185">Reference proteome</keyword>
<dbReference type="PANTHER" id="PTHR42966">
    <property type="entry name" value="N-ACETYLNEURAMINATE SYNTHASE"/>
    <property type="match status" value="1"/>
</dbReference>
<comment type="caution">
    <text evidence="2">The sequence shown here is derived from an EMBL/GenBank/DDBJ whole genome shotgun (WGS) entry which is preliminary data.</text>
</comment>
<dbReference type="AlphaFoldDB" id="A4BEM9"/>
<dbReference type="RefSeq" id="WP_008047108.1">
    <property type="nucleotide sequence ID" value="NZ_CH724153.1"/>
</dbReference>
<dbReference type="InterPro" id="IPR036732">
    <property type="entry name" value="AFP_Neu5c_C_sf"/>
</dbReference>
<dbReference type="CDD" id="cd11615">
    <property type="entry name" value="SAF_NeuB_like"/>
    <property type="match status" value="1"/>
</dbReference>
<dbReference type="InterPro" id="IPR057736">
    <property type="entry name" value="SAF_PseI/NeuA/NeuB"/>
</dbReference>
<dbReference type="EMBL" id="AAOE01000010">
    <property type="protein sequence ID" value="EAR09456.1"/>
    <property type="molecule type" value="Genomic_DNA"/>
</dbReference>
<evidence type="ECO:0000313" key="3">
    <source>
        <dbReference type="Proteomes" id="UP000005953"/>
    </source>
</evidence>
<reference evidence="2 3" key="1">
    <citation type="submission" date="2006-02" db="EMBL/GenBank/DDBJ databases">
        <authorList>
            <person name="Pinhassi J."/>
            <person name="Pedros-Alio C."/>
            <person name="Ferriera S."/>
            <person name="Johnson J."/>
            <person name="Kravitz S."/>
            <person name="Halpern A."/>
            <person name="Remington K."/>
            <person name="Beeson K."/>
            <person name="Tran B."/>
            <person name="Rogers Y.-H."/>
            <person name="Friedman R."/>
            <person name="Venter J.C."/>
        </authorList>
    </citation>
    <scope>NUCLEOTIDE SEQUENCE [LARGE SCALE GENOMIC DNA]</scope>
    <source>
        <strain evidence="2 3">MED297</strain>
    </source>
</reference>
<proteinExistence type="predicted"/>
<dbReference type="InterPro" id="IPR006190">
    <property type="entry name" value="SAF_AFP_Neu5Ac"/>
</dbReference>
<dbReference type="GO" id="GO:0016051">
    <property type="term" value="P:carbohydrate biosynthetic process"/>
    <property type="evidence" value="ECO:0007669"/>
    <property type="project" value="InterPro"/>
</dbReference>
<dbReference type="NCBIfam" id="TIGR03569">
    <property type="entry name" value="NeuB_NnaB"/>
    <property type="match status" value="1"/>
</dbReference>
<accession>A4BEM9</accession>
<dbReference type="Gene3D" id="3.90.1210.10">
    <property type="entry name" value="Antifreeze-like/N-acetylneuraminic acid synthase C-terminal domain"/>
    <property type="match status" value="1"/>
</dbReference>
<dbReference type="InterPro" id="IPR013132">
    <property type="entry name" value="PseI/NeuA/B-like_N"/>
</dbReference>
<sequence length="354" mass="38486">MKNDSVFLIAEAGVNHNGDVELAKELIELAAAAGADAIKFQTFIPEALVTTTARKAGYQKTAHEESQLAMLQALALPLPVFDELKAYADSKAIEFMSTAFESESLALLSQLAVRRYKIPSGELTNLPFLIEHAALQQDLILSTGMATLGEIELALASIYWGRVQKDYPPSISALRKAWIERDPSVALNTTLLHCTSSYPAAPDTVNIRAMTTLAEIFQLPVGYSDHTQGTTASIMAIAKGARVIEKHVTLDKTLSGPDHRASMSPAELHEWVAVCREAVSMLGDGNKQPQTSEMDVKQAARKSLVAKTAIRKGDVFTSENLAIKRPGTGRPPEDLFSCLNQTATRDYLADEFIE</sequence>
<dbReference type="PANTHER" id="PTHR42966:SF1">
    <property type="entry name" value="SIALIC ACID SYNTHASE"/>
    <property type="match status" value="1"/>
</dbReference>
<dbReference type="HOGENOM" id="CLU_040465_0_0_6"/>
<dbReference type="InterPro" id="IPR051690">
    <property type="entry name" value="PseI-like"/>
</dbReference>
<dbReference type="InterPro" id="IPR013974">
    <property type="entry name" value="SAF"/>
</dbReference>